<dbReference type="InterPro" id="IPR021283">
    <property type="entry name" value="Phage_Wedge1"/>
</dbReference>
<evidence type="ECO:0000313" key="1">
    <source>
        <dbReference type="EMBL" id="OMG87688.1"/>
    </source>
</evidence>
<name>A0A1R1JTS4_ALCXX</name>
<dbReference type="Proteomes" id="UP000187251">
    <property type="component" value="Unassembled WGS sequence"/>
</dbReference>
<dbReference type="RefSeq" id="WP_076411677.1">
    <property type="nucleotide sequence ID" value="NZ_MJMN01000013.1"/>
</dbReference>
<dbReference type="AlphaFoldDB" id="A0A1R1JTS4"/>
<protein>
    <recommendedName>
        <fullName evidence="3">DUF2612 domain-containing protein</fullName>
    </recommendedName>
</protein>
<dbReference type="Pfam" id="PF11041">
    <property type="entry name" value="Phage_Wedge1"/>
    <property type="match status" value="1"/>
</dbReference>
<gene>
    <name evidence="1" type="ORF">BIZ92_08700</name>
</gene>
<organism evidence="1 2">
    <name type="scientific">Alcaligenes xylosoxydans xylosoxydans</name>
    <name type="common">Achromobacter xylosoxidans</name>
    <dbReference type="NCBI Taxonomy" id="85698"/>
    <lineage>
        <taxon>Bacteria</taxon>
        <taxon>Pseudomonadati</taxon>
        <taxon>Pseudomonadota</taxon>
        <taxon>Betaproteobacteria</taxon>
        <taxon>Burkholderiales</taxon>
        <taxon>Alcaligenaceae</taxon>
        <taxon>Achromobacter</taxon>
    </lineage>
</organism>
<reference evidence="1 2" key="1">
    <citation type="submission" date="2016-09" db="EMBL/GenBank/DDBJ databases">
        <title>Phylogenomics of Achromobacter.</title>
        <authorList>
            <person name="Jeukens J."/>
            <person name="Freschi L."/>
            <person name="Vincent A.T."/>
            <person name="Emond-Rheault J.-G."/>
            <person name="Kukavica-Ibrulj I."/>
            <person name="Charette S.J."/>
            <person name="Levesque R.C."/>
        </authorList>
    </citation>
    <scope>NUCLEOTIDE SEQUENCE [LARGE SCALE GENOMIC DNA]</scope>
    <source>
        <strain evidence="1 2">AUS488</strain>
    </source>
</reference>
<evidence type="ECO:0000313" key="2">
    <source>
        <dbReference type="Proteomes" id="UP000187251"/>
    </source>
</evidence>
<evidence type="ECO:0008006" key="3">
    <source>
        <dbReference type="Google" id="ProtNLM"/>
    </source>
</evidence>
<accession>A0A1R1JTS4</accession>
<comment type="caution">
    <text evidence="1">The sequence shown here is derived from an EMBL/GenBank/DDBJ whole genome shotgun (WGS) entry which is preliminary data.</text>
</comment>
<proteinExistence type="predicted"/>
<sequence>MSGTQEFDFSVDLMRSILWQYEGAPRAVALARNDQDWLDSHQAQFWRTWHRDVFDLDTANEFGLAVWARILGVSLEIGEPRRVEGVFGFGPANKNFGNGNFGRAADGQVSLDVESARKLLKLRWFQLTMRPTAPNINQALANVFGEGVAYVADSYDMTLVTFFFAQDPDYRLRRLLEKTDILPRPSTVKVGWKMQVKPSWGFGPEHLNFENGNFGA</sequence>
<dbReference type="EMBL" id="MJMN01000013">
    <property type="protein sequence ID" value="OMG87688.1"/>
    <property type="molecule type" value="Genomic_DNA"/>
</dbReference>
<dbReference type="OrthoDB" id="6624536at2"/>